<comment type="caution">
    <text evidence="1">The sequence shown here is derived from an EMBL/GenBank/DDBJ whole genome shotgun (WGS) entry which is preliminary data.</text>
</comment>
<organism evidence="1 2">
    <name type="scientific">Owenia fusiformis</name>
    <name type="common">Polychaete worm</name>
    <dbReference type="NCBI Taxonomy" id="6347"/>
    <lineage>
        <taxon>Eukaryota</taxon>
        <taxon>Metazoa</taxon>
        <taxon>Spiralia</taxon>
        <taxon>Lophotrochozoa</taxon>
        <taxon>Annelida</taxon>
        <taxon>Polychaeta</taxon>
        <taxon>Sedentaria</taxon>
        <taxon>Canalipalpata</taxon>
        <taxon>Sabellida</taxon>
        <taxon>Oweniida</taxon>
        <taxon>Oweniidae</taxon>
        <taxon>Owenia</taxon>
    </lineage>
</organism>
<proteinExistence type="predicted"/>
<accession>A0A8S4NI20</accession>
<sequence length="239" mass="27925">MGKTKRKVTDDPRPTKYRNMVGYNDYVRNAVINHCSNENHDITMRFMYPKAPVQYINNDHDYLKLPVLEQWVENGLKVRGRLISFQPKSTLSCVHLLLTTHLFCLNKTLDIYLIPPYHIVSHRTISYPTVPYRIPPYHIESHRTISYPTVPYRIPLYHIVSHRTISYPTIPYRIPPYHIVSHRTILYRTVPFQSDQGGFLRALLLPSHLPLYLPLAYTLLLPMPVGTSLLCPRGDWLHG</sequence>
<dbReference type="EMBL" id="CAIIXF020000003">
    <property type="protein sequence ID" value="CAH1780165.1"/>
    <property type="molecule type" value="Genomic_DNA"/>
</dbReference>
<dbReference type="OrthoDB" id="6090926at2759"/>
<gene>
    <name evidence="1" type="ORF">OFUS_LOCUS6894</name>
</gene>
<keyword evidence="2" id="KW-1185">Reference proteome</keyword>
<dbReference type="AlphaFoldDB" id="A0A8S4NI20"/>
<evidence type="ECO:0000313" key="1">
    <source>
        <dbReference type="EMBL" id="CAH1780165.1"/>
    </source>
</evidence>
<name>A0A8S4NI20_OWEFU</name>
<reference evidence="1" key="1">
    <citation type="submission" date="2022-03" db="EMBL/GenBank/DDBJ databases">
        <authorList>
            <person name="Martin C."/>
        </authorList>
    </citation>
    <scope>NUCLEOTIDE SEQUENCE</scope>
</reference>
<protein>
    <submittedName>
        <fullName evidence="1">Uncharacterized protein</fullName>
    </submittedName>
</protein>
<dbReference type="Proteomes" id="UP000749559">
    <property type="component" value="Unassembled WGS sequence"/>
</dbReference>
<evidence type="ECO:0000313" key="2">
    <source>
        <dbReference type="Proteomes" id="UP000749559"/>
    </source>
</evidence>